<proteinExistence type="predicted"/>
<evidence type="ECO:0000313" key="2">
    <source>
        <dbReference type="Proteomes" id="UP000316759"/>
    </source>
</evidence>
<dbReference type="EMBL" id="SUNJ01007689">
    <property type="protein sequence ID" value="TPP61800.1"/>
    <property type="molecule type" value="Genomic_DNA"/>
</dbReference>
<dbReference type="AlphaFoldDB" id="A0A504YW42"/>
<dbReference type="Proteomes" id="UP000316759">
    <property type="component" value="Unassembled WGS sequence"/>
</dbReference>
<protein>
    <submittedName>
        <fullName evidence="1">Uncharacterized protein</fullName>
    </submittedName>
</protein>
<reference evidence="1 2" key="1">
    <citation type="submission" date="2019-04" db="EMBL/GenBank/DDBJ databases">
        <title>Annotation for the trematode Fasciola gigantica.</title>
        <authorList>
            <person name="Choi Y.-J."/>
        </authorList>
    </citation>
    <scope>NUCLEOTIDE SEQUENCE [LARGE SCALE GENOMIC DNA]</scope>
    <source>
        <strain evidence="1">Uganda_cow_1</strain>
    </source>
</reference>
<evidence type="ECO:0000313" key="1">
    <source>
        <dbReference type="EMBL" id="TPP61800.1"/>
    </source>
</evidence>
<keyword evidence="2" id="KW-1185">Reference proteome</keyword>
<gene>
    <name evidence="1" type="ORF">FGIG_01853</name>
</gene>
<sequence>MLPQMRRVNTLEDLRSLDDILQLAEAYTSIIDCHIRTQHLQLAALKRFTFADLAEAVQLMWNASIGG</sequence>
<accession>A0A504YW42</accession>
<name>A0A504YW42_FASGI</name>
<organism evidence="1 2">
    <name type="scientific">Fasciola gigantica</name>
    <name type="common">Giant liver fluke</name>
    <dbReference type="NCBI Taxonomy" id="46835"/>
    <lineage>
        <taxon>Eukaryota</taxon>
        <taxon>Metazoa</taxon>
        <taxon>Spiralia</taxon>
        <taxon>Lophotrochozoa</taxon>
        <taxon>Platyhelminthes</taxon>
        <taxon>Trematoda</taxon>
        <taxon>Digenea</taxon>
        <taxon>Plagiorchiida</taxon>
        <taxon>Echinostomata</taxon>
        <taxon>Echinostomatoidea</taxon>
        <taxon>Fasciolidae</taxon>
        <taxon>Fasciola</taxon>
    </lineage>
</organism>
<comment type="caution">
    <text evidence="1">The sequence shown here is derived from an EMBL/GenBank/DDBJ whole genome shotgun (WGS) entry which is preliminary data.</text>
</comment>